<feature type="transmembrane region" description="Helical" evidence="1">
    <location>
        <begin position="132"/>
        <end position="151"/>
    </location>
</feature>
<evidence type="ECO:0000313" key="4">
    <source>
        <dbReference type="Proteomes" id="UP001195903"/>
    </source>
</evidence>
<dbReference type="PANTHER" id="PTHR40547:SF1">
    <property type="entry name" value="SLL0298 PROTEIN"/>
    <property type="match status" value="1"/>
</dbReference>
<sequence>MPKKLIKRFMPHPDSLKEHKHLQMFGKLLHKPNLWHLNRRSAPGAFAVGLFIAWVPMPFQMVAAAALAIFFNVNLPVSVALVWITNPVTMPFLFYIAYQVGAKLLGHVPQEFAFEASWQWLEASLATIGPPFLLGCAVLGALSAGIGYLIISNLWKYSVMFKWRSRSRPAA</sequence>
<evidence type="ECO:0000256" key="1">
    <source>
        <dbReference type="SAM" id="Phobius"/>
    </source>
</evidence>
<feature type="transmembrane region" description="Helical" evidence="1">
    <location>
        <begin position="45"/>
        <end position="71"/>
    </location>
</feature>
<reference evidence="3 4" key="1">
    <citation type="submission" date="2021-05" db="EMBL/GenBank/DDBJ databases">
        <title>Shewanella sp. JM162201.</title>
        <authorList>
            <person name="Xu S."/>
            <person name="Li A."/>
        </authorList>
    </citation>
    <scope>NUCLEOTIDE SEQUENCE [LARGE SCALE GENOMIC DNA]</scope>
    <source>
        <strain evidence="3 4">JM162201</strain>
    </source>
</reference>
<keyword evidence="1" id="KW-1133">Transmembrane helix</keyword>
<keyword evidence="4" id="KW-1185">Reference proteome</keyword>
<dbReference type="Pfam" id="PF09835">
    <property type="entry name" value="DUF2062"/>
    <property type="match status" value="1"/>
</dbReference>
<feature type="transmembrane region" description="Helical" evidence="1">
    <location>
        <begin position="77"/>
        <end position="98"/>
    </location>
</feature>
<evidence type="ECO:0000259" key="2">
    <source>
        <dbReference type="Pfam" id="PF09835"/>
    </source>
</evidence>
<dbReference type="PANTHER" id="PTHR40547">
    <property type="entry name" value="SLL0298 PROTEIN"/>
    <property type="match status" value="1"/>
</dbReference>
<keyword evidence="1" id="KW-0472">Membrane</keyword>
<proteinExistence type="predicted"/>
<feature type="domain" description="DUF2062" evidence="2">
    <location>
        <begin position="23"/>
        <end position="164"/>
    </location>
</feature>
<protein>
    <submittedName>
        <fullName evidence="3">DUF2062 domain-containing protein</fullName>
    </submittedName>
</protein>
<dbReference type="Proteomes" id="UP001195903">
    <property type="component" value="Unassembled WGS sequence"/>
</dbReference>
<comment type="caution">
    <text evidence="3">The sequence shown here is derived from an EMBL/GenBank/DDBJ whole genome shotgun (WGS) entry which is preliminary data.</text>
</comment>
<evidence type="ECO:0000313" key="3">
    <source>
        <dbReference type="EMBL" id="MBT1443089.1"/>
    </source>
</evidence>
<dbReference type="EMBL" id="JAHEPS010000001">
    <property type="protein sequence ID" value="MBT1443089.1"/>
    <property type="molecule type" value="Genomic_DNA"/>
</dbReference>
<name>A0ABS5V0H2_9GAMM</name>
<dbReference type="InterPro" id="IPR018639">
    <property type="entry name" value="DUF2062"/>
</dbReference>
<keyword evidence="1" id="KW-0812">Transmembrane</keyword>
<gene>
    <name evidence="3" type="ORF">KJI95_00915</name>
</gene>
<organism evidence="3 4">
    <name type="scientific">Shewanella jiangmenensis</name>
    <dbReference type="NCBI Taxonomy" id="2837387"/>
    <lineage>
        <taxon>Bacteria</taxon>
        <taxon>Pseudomonadati</taxon>
        <taxon>Pseudomonadota</taxon>
        <taxon>Gammaproteobacteria</taxon>
        <taxon>Alteromonadales</taxon>
        <taxon>Shewanellaceae</taxon>
        <taxon>Shewanella</taxon>
    </lineage>
</organism>
<accession>A0ABS5V0H2</accession>
<dbReference type="RefSeq" id="WP_214505290.1">
    <property type="nucleotide sequence ID" value="NZ_JAHEPS010000001.1"/>
</dbReference>